<evidence type="ECO:0000313" key="2">
    <source>
        <dbReference type="Proteomes" id="UP000824139"/>
    </source>
</evidence>
<reference evidence="1" key="1">
    <citation type="submission" date="2020-10" db="EMBL/GenBank/DDBJ databases">
        <authorList>
            <person name="Gilroy R."/>
        </authorList>
    </citation>
    <scope>NUCLEOTIDE SEQUENCE</scope>
    <source>
        <strain evidence="1">CHK152-2994</strain>
    </source>
</reference>
<proteinExistence type="predicted"/>
<organism evidence="1 2">
    <name type="scientific">Candidatus Scatenecus faecavium</name>
    <dbReference type="NCBI Taxonomy" id="2840915"/>
    <lineage>
        <taxon>Bacteria</taxon>
        <taxon>Candidatus Scatenecus</taxon>
    </lineage>
</organism>
<dbReference type="EMBL" id="DVJO01000153">
    <property type="protein sequence ID" value="HIS83328.1"/>
    <property type="molecule type" value="Genomic_DNA"/>
</dbReference>
<sequence>MTFLAIDSQKNLFTLQKSQLQFEQTLVMNQANWLAKEMSARAEQLEAASGNGQVDLDNDAYYVSLQKQEEYLTTRQNTLDTQISLLDNEISSMKTMVQNNIKSSCSLNLIGG</sequence>
<gene>
    <name evidence="1" type="ORF">IAD41_06970</name>
</gene>
<dbReference type="AlphaFoldDB" id="A0A9D1FWQ8"/>
<dbReference type="Proteomes" id="UP000824139">
    <property type="component" value="Unassembled WGS sequence"/>
</dbReference>
<comment type="caution">
    <text evidence="1">The sequence shown here is derived from an EMBL/GenBank/DDBJ whole genome shotgun (WGS) entry which is preliminary data.</text>
</comment>
<name>A0A9D1FWQ8_9BACT</name>
<reference evidence="1" key="2">
    <citation type="journal article" date="2021" name="PeerJ">
        <title>Extensive microbial diversity within the chicken gut microbiome revealed by metagenomics and culture.</title>
        <authorList>
            <person name="Gilroy R."/>
            <person name="Ravi A."/>
            <person name="Getino M."/>
            <person name="Pursley I."/>
            <person name="Horton D.L."/>
            <person name="Alikhan N.F."/>
            <person name="Baker D."/>
            <person name="Gharbi K."/>
            <person name="Hall N."/>
            <person name="Watson M."/>
            <person name="Adriaenssens E.M."/>
            <person name="Foster-Nyarko E."/>
            <person name="Jarju S."/>
            <person name="Secka A."/>
            <person name="Antonio M."/>
            <person name="Oren A."/>
            <person name="Chaudhuri R.R."/>
            <person name="La Ragione R."/>
            <person name="Hildebrand F."/>
            <person name="Pallen M.J."/>
        </authorList>
    </citation>
    <scope>NUCLEOTIDE SEQUENCE</scope>
    <source>
        <strain evidence="1">CHK152-2994</strain>
    </source>
</reference>
<protein>
    <submittedName>
        <fullName evidence="1">Uncharacterized protein</fullName>
    </submittedName>
</protein>
<evidence type="ECO:0000313" key="1">
    <source>
        <dbReference type="EMBL" id="HIS83328.1"/>
    </source>
</evidence>
<accession>A0A9D1FWQ8</accession>